<comment type="caution">
    <text evidence="1">The sequence shown here is derived from an EMBL/GenBank/DDBJ whole genome shotgun (WGS) entry which is preliminary data.</text>
</comment>
<proteinExistence type="predicted"/>
<gene>
    <name evidence="1" type="ORF">C6Q15_33020</name>
</gene>
<accession>A0A2S9M6F4</accession>
<evidence type="ECO:0000313" key="1">
    <source>
        <dbReference type="EMBL" id="PRF52056.1"/>
    </source>
</evidence>
<name>A0A2S9M6F4_9BURK</name>
<organism evidence="1 2">
    <name type="scientific">Burkholderia multivorans</name>
    <dbReference type="NCBI Taxonomy" id="87883"/>
    <lineage>
        <taxon>Bacteria</taxon>
        <taxon>Pseudomonadati</taxon>
        <taxon>Pseudomonadota</taxon>
        <taxon>Betaproteobacteria</taxon>
        <taxon>Burkholderiales</taxon>
        <taxon>Burkholderiaceae</taxon>
        <taxon>Burkholderia</taxon>
        <taxon>Burkholderia cepacia complex</taxon>
    </lineage>
</organism>
<sequence>MPGACPGKGRKVAQYSVAANGRRTGSPACGRCPRVCPRENPVNAGHVSTGREAGALSSQCVRIPVRRNGASRPARLTLRCGCLASFRTGTFEFFLR</sequence>
<protein>
    <submittedName>
        <fullName evidence="1">Uncharacterized protein</fullName>
    </submittedName>
</protein>
<dbReference type="Proteomes" id="UP000238982">
    <property type="component" value="Unassembled WGS sequence"/>
</dbReference>
<evidence type="ECO:0000313" key="2">
    <source>
        <dbReference type="Proteomes" id="UP000238982"/>
    </source>
</evidence>
<reference evidence="1 2" key="1">
    <citation type="submission" date="2018-03" db="EMBL/GenBank/DDBJ databases">
        <authorList>
            <person name="Keele B.F."/>
        </authorList>
    </citation>
    <scope>NUCLEOTIDE SEQUENCE [LARGE SCALE GENOMIC DNA]</scope>
    <source>
        <strain evidence="1 2">AU19729</strain>
    </source>
</reference>
<dbReference type="AlphaFoldDB" id="A0A2S9M6F4"/>
<dbReference type="EMBL" id="PVGH01000124">
    <property type="protein sequence ID" value="PRF52056.1"/>
    <property type="molecule type" value="Genomic_DNA"/>
</dbReference>